<evidence type="ECO:0000313" key="10">
    <source>
        <dbReference type="RefSeq" id="XP_032815457.1"/>
    </source>
</evidence>
<dbReference type="Pfam" id="PF14161">
    <property type="entry name" value="FAM110_N"/>
    <property type="match status" value="1"/>
</dbReference>
<feature type="region of interest" description="Disordered" evidence="2">
    <location>
        <begin position="135"/>
        <end position="181"/>
    </location>
</feature>
<dbReference type="RefSeq" id="XP_032815457.1">
    <property type="nucleotide sequence ID" value="XM_032959566.1"/>
</dbReference>
<feature type="compositionally biased region" description="Basic and acidic residues" evidence="2">
    <location>
        <begin position="48"/>
        <end position="74"/>
    </location>
</feature>
<sequence>MPAGVGLEQRLARPTRPARPRPASPGAPLHCMRILSKGPEYLRLHFEGSQRGRVSVRERLEADRAKYVKPRCDGELSPPQGDGGGGGGACDGHREVDDDDDDDEDEVDAANGTANGGGQNLNLEVLNNAINDLQRSPCADRGEGGHCEGGGRVGPEPSAPPCRREASEKPQGVDSNGNDGSVFKAGHVKFLRRFFQGMGGAKEQSLGLLLPSGGQPMKSSPEHRPRGKAENEEPKVALPEFQQQQQQHLCPQNQSSHHRHHHHHQRGLAGEPGVPASANGTDVPREPKTRSAETTDVVGSRRRPARPMSLPESAFVHRSGPALACSSSPPPPPALLSASCTAAAAAAATSSSWLEAPAVAGRGADTAAAFFDGCGVEPPPTACPERARSGHFEATAADLTATESEAGRGERHEERHEERACSSVRWDDPDFDGLSARRSSAGPGEGPDADPDLADHSPSMVSVIERNARIIKWLYSCRQALAGQEREARN</sequence>
<proteinExistence type="inferred from homology"/>
<dbReference type="PANTHER" id="PTHR14758:SF1">
    <property type="entry name" value="CENTROSOME-ASSOCIATED FAM110 C-TERMINAL DOMAIN-CONTAINING PROTEIN"/>
    <property type="match status" value="1"/>
</dbReference>
<dbReference type="RefSeq" id="XP_032815454.1">
    <property type="nucleotide sequence ID" value="XM_032959563.1"/>
</dbReference>
<protein>
    <submittedName>
        <fullName evidence="6 7">Protein FAM110B-like</fullName>
    </submittedName>
</protein>
<dbReference type="Pfam" id="PF14160">
    <property type="entry name" value="FAM110_C"/>
    <property type="match status" value="1"/>
</dbReference>
<feature type="compositionally biased region" description="Basic residues" evidence="2">
    <location>
        <begin position="256"/>
        <end position="266"/>
    </location>
</feature>
<feature type="compositionally biased region" description="Basic and acidic residues" evidence="2">
    <location>
        <begin position="220"/>
        <end position="235"/>
    </location>
</feature>
<dbReference type="RefSeq" id="XP_032815461.1">
    <property type="nucleotide sequence ID" value="XM_032959570.1"/>
</dbReference>
<evidence type="ECO:0000313" key="8">
    <source>
        <dbReference type="RefSeq" id="XP_032815455.1"/>
    </source>
</evidence>
<feature type="compositionally biased region" description="Basic and acidic residues" evidence="2">
    <location>
        <begin position="405"/>
        <end position="428"/>
    </location>
</feature>
<dbReference type="Proteomes" id="UP001318040">
    <property type="component" value="Chromosome 23"/>
</dbReference>
<feature type="compositionally biased region" description="Low complexity" evidence="2">
    <location>
        <begin position="205"/>
        <end position="216"/>
    </location>
</feature>
<dbReference type="RefSeq" id="XP_032815459.1">
    <property type="nucleotide sequence ID" value="XM_032959568.1"/>
</dbReference>
<accession>A0AAJ7TCT1</accession>
<dbReference type="RefSeq" id="XP_032815453.1">
    <property type="nucleotide sequence ID" value="XM_032959562.1"/>
</dbReference>
<dbReference type="KEGG" id="pmrn:116945238"/>
<evidence type="ECO:0000313" key="13">
    <source>
        <dbReference type="RefSeq" id="XP_032815461.1"/>
    </source>
</evidence>
<comment type="similarity">
    <text evidence="1">Belongs to the FAM110 family.</text>
</comment>
<feature type="compositionally biased region" description="Gly residues" evidence="2">
    <location>
        <begin position="81"/>
        <end position="90"/>
    </location>
</feature>
<dbReference type="RefSeq" id="XP_032815456.1">
    <property type="nucleotide sequence ID" value="XM_032959565.1"/>
</dbReference>
<evidence type="ECO:0000313" key="9">
    <source>
        <dbReference type="RefSeq" id="XP_032815456.1"/>
    </source>
</evidence>
<evidence type="ECO:0000313" key="14">
    <source>
        <dbReference type="RefSeq" id="XP_032815462.1"/>
    </source>
</evidence>
<gene>
    <name evidence="6 7 8 9 10 11 12 13 14" type="primary">LOC116945238</name>
</gene>
<feature type="region of interest" description="Disordered" evidence="2">
    <location>
        <begin position="205"/>
        <end position="314"/>
    </location>
</feature>
<keyword evidence="5" id="KW-1185">Reference proteome</keyword>
<dbReference type="AlphaFoldDB" id="A0AAJ7TCT1"/>
<reference evidence="6 7" key="1">
    <citation type="submission" date="2025-04" db="UniProtKB">
        <authorList>
            <consortium name="RefSeq"/>
        </authorList>
    </citation>
    <scope>IDENTIFICATION</scope>
    <source>
        <tissue evidence="6 7">Sperm</tissue>
    </source>
</reference>
<feature type="domain" description="Centrosome-associated FAM110 C-terminal" evidence="3">
    <location>
        <begin position="432"/>
        <end position="480"/>
    </location>
</feature>
<feature type="compositionally biased region" description="Basic and acidic residues" evidence="2">
    <location>
        <begin position="283"/>
        <end position="293"/>
    </location>
</feature>
<evidence type="ECO:0000256" key="1">
    <source>
        <dbReference type="ARBA" id="ARBA00010576"/>
    </source>
</evidence>
<feature type="region of interest" description="Disordered" evidence="2">
    <location>
        <begin position="379"/>
        <end position="458"/>
    </location>
</feature>
<dbReference type="InterPro" id="IPR025741">
    <property type="entry name" value="FAM110_C"/>
</dbReference>
<evidence type="ECO:0000313" key="7">
    <source>
        <dbReference type="RefSeq" id="XP_032815454.1"/>
    </source>
</evidence>
<dbReference type="RefSeq" id="XP_032815458.1">
    <property type="nucleotide sequence ID" value="XM_032959567.1"/>
</dbReference>
<dbReference type="InterPro" id="IPR025740">
    <property type="entry name" value="FAM110"/>
</dbReference>
<feature type="region of interest" description="Disordered" evidence="2">
    <location>
        <begin position="48"/>
        <end position="122"/>
    </location>
</feature>
<evidence type="ECO:0000313" key="5">
    <source>
        <dbReference type="Proteomes" id="UP001318040"/>
    </source>
</evidence>
<evidence type="ECO:0000259" key="4">
    <source>
        <dbReference type="Pfam" id="PF14161"/>
    </source>
</evidence>
<name>A0AAJ7TCT1_PETMA</name>
<dbReference type="RefSeq" id="XP_032815462.1">
    <property type="nucleotide sequence ID" value="XM_032959571.1"/>
</dbReference>
<dbReference type="InterPro" id="IPR025739">
    <property type="entry name" value="FAM110_N"/>
</dbReference>
<feature type="compositionally biased region" description="Acidic residues" evidence="2">
    <location>
        <begin position="97"/>
        <end position="108"/>
    </location>
</feature>
<organism evidence="5 7">
    <name type="scientific">Petromyzon marinus</name>
    <name type="common">Sea lamprey</name>
    <dbReference type="NCBI Taxonomy" id="7757"/>
    <lineage>
        <taxon>Eukaryota</taxon>
        <taxon>Metazoa</taxon>
        <taxon>Chordata</taxon>
        <taxon>Craniata</taxon>
        <taxon>Vertebrata</taxon>
        <taxon>Cyclostomata</taxon>
        <taxon>Hyperoartia</taxon>
        <taxon>Petromyzontiformes</taxon>
        <taxon>Petromyzontidae</taxon>
        <taxon>Petromyzon</taxon>
    </lineage>
</organism>
<dbReference type="PANTHER" id="PTHR14758">
    <property type="entry name" value="AGAP005440-PA"/>
    <property type="match status" value="1"/>
</dbReference>
<evidence type="ECO:0000313" key="11">
    <source>
        <dbReference type="RefSeq" id="XP_032815458.1"/>
    </source>
</evidence>
<feature type="domain" description="Centrosome-associated FAM110 N-terminal" evidence="4">
    <location>
        <begin position="22"/>
        <end position="69"/>
    </location>
</feature>
<dbReference type="RefSeq" id="XP_032815455.1">
    <property type="nucleotide sequence ID" value="XM_032959564.1"/>
</dbReference>
<feature type="region of interest" description="Disordered" evidence="2">
    <location>
        <begin position="1"/>
        <end position="31"/>
    </location>
</feature>
<evidence type="ECO:0000313" key="12">
    <source>
        <dbReference type="RefSeq" id="XP_032815459.1"/>
    </source>
</evidence>
<evidence type="ECO:0000259" key="3">
    <source>
        <dbReference type="Pfam" id="PF14160"/>
    </source>
</evidence>
<evidence type="ECO:0000256" key="2">
    <source>
        <dbReference type="SAM" id="MobiDB-lite"/>
    </source>
</evidence>
<evidence type="ECO:0000313" key="6">
    <source>
        <dbReference type="RefSeq" id="XP_032815453.1"/>
    </source>
</evidence>